<evidence type="ECO:0000256" key="1">
    <source>
        <dbReference type="ARBA" id="ARBA00004141"/>
    </source>
</evidence>
<evidence type="ECO:0000256" key="3">
    <source>
        <dbReference type="ARBA" id="ARBA00022692"/>
    </source>
</evidence>
<evidence type="ECO:0000256" key="6">
    <source>
        <dbReference type="SAM" id="Phobius"/>
    </source>
</evidence>
<evidence type="ECO:0000256" key="4">
    <source>
        <dbReference type="ARBA" id="ARBA00022989"/>
    </source>
</evidence>
<dbReference type="PANTHER" id="PTHR14198:SF23">
    <property type="entry name" value="SI:CH211-137I24.10"/>
    <property type="match status" value="1"/>
</dbReference>
<keyword evidence="4 6" id="KW-1133">Transmembrane helix</keyword>
<feature type="transmembrane region" description="Helical" evidence="6">
    <location>
        <begin position="12"/>
        <end position="30"/>
    </location>
</feature>
<evidence type="ECO:0000313" key="8">
    <source>
        <dbReference type="Proteomes" id="UP001174136"/>
    </source>
</evidence>
<dbReference type="AlphaFoldDB" id="A0AA47NP31"/>
<dbReference type="PANTHER" id="PTHR14198">
    <property type="entry name" value="TRANSMEMBRANE 4 L6 FAMILY MEMBER 1-RELATED"/>
    <property type="match status" value="1"/>
</dbReference>
<gene>
    <name evidence="7" type="primary">Tm4sf4_1</name>
    <name evidence="7" type="ORF">N1851_032974</name>
</gene>
<evidence type="ECO:0000313" key="7">
    <source>
        <dbReference type="EMBL" id="KAK0132228.1"/>
    </source>
</evidence>
<feature type="transmembrane region" description="Helical" evidence="6">
    <location>
        <begin position="81"/>
        <end position="101"/>
    </location>
</feature>
<accession>A0AA47NP31</accession>
<protein>
    <submittedName>
        <fullName evidence="7">Transmembrane 4 L6 family member 4</fullName>
    </submittedName>
</protein>
<reference evidence="7" key="1">
    <citation type="journal article" date="2023" name="Front. Mar. Sci.">
        <title>A new Merluccius polli reference genome to investigate the effects of global change in West African waters.</title>
        <authorList>
            <person name="Mateo J.L."/>
            <person name="Blanco-Fernandez C."/>
            <person name="Garcia-Vazquez E."/>
            <person name="Machado-Schiaffino G."/>
        </authorList>
    </citation>
    <scope>NUCLEOTIDE SEQUENCE</scope>
    <source>
        <strain evidence="7">C29</strain>
        <tissue evidence="7">Fin</tissue>
    </source>
</reference>
<name>A0AA47NP31_MERPO</name>
<comment type="subcellular location">
    <subcellularLocation>
        <location evidence="1">Membrane</location>
        <topology evidence="1">Multi-pass membrane protein</topology>
    </subcellularLocation>
</comment>
<feature type="transmembrane region" description="Helical" evidence="6">
    <location>
        <begin position="50"/>
        <end position="69"/>
    </location>
</feature>
<keyword evidence="5 6" id="KW-0472">Membrane</keyword>
<proteinExistence type="inferred from homology"/>
<comment type="similarity">
    <text evidence="2">Belongs to the L6 tetraspanin family.</text>
</comment>
<evidence type="ECO:0000256" key="2">
    <source>
        <dbReference type="ARBA" id="ARBA00006193"/>
    </source>
</evidence>
<keyword evidence="8" id="KW-1185">Reference proteome</keyword>
<dbReference type="Proteomes" id="UP001174136">
    <property type="component" value="Unassembled WGS sequence"/>
</dbReference>
<dbReference type="GO" id="GO:0016020">
    <property type="term" value="C:membrane"/>
    <property type="evidence" value="ECO:0007669"/>
    <property type="project" value="UniProtKB-SubCell"/>
</dbReference>
<sequence>MCTGSCSRFIGIALYVLTAVSIICNIILFFPDFSIKFSQDGHITEEVKYMGGLLGGGIIVLIPAIHIHLTSSKGCCNNRCGMFLSIGFAAAGVSGAVYSMSTAALGLANGPLCLWENSENPNPTWGTPFYGNGSYLENTDWWEWCQEPKNVVQFNLTLFSILLVVAGVELVLCLIQMVNGLFGCLCGTCSGDKPPVLEHCALPRRREAADATVCGLFITLILSDDTSVEVSRMCTFTARMKVHKDFICLFFTTQHIGLKVLRCPFVLLKEESGAAGRVACGWQAHGDISRIRQPGKAVECGADDPQPRWHPSRQVGEQAGKYKARLDQTWQLEAQETERCWEAETLERWAVESLEHSVVERLEHWAGERQERWAGERLEHWAGERQERWAGERQERWAGERQERWAGERQERWAGERQERWAGERQERWAGERQERWAVLFLMSSVTVKGDLAPTAPKEVFCNPTESTCGQRTNKLVGSGLGTLNWANKRID</sequence>
<dbReference type="InterPro" id="IPR008661">
    <property type="entry name" value="L6_membrane"/>
</dbReference>
<evidence type="ECO:0000256" key="5">
    <source>
        <dbReference type="ARBA" id="ARBA00023136"/>
    </source>
</evidence>
<dbReference type="EMBL" id="JAOPHQ010006279">
    <property type="protein sequence ID" value="KAK0132228.1"/>
    <property type="molecule type" value="Genomic_DNA"/>
</dbReference>
<dbReference type="Pfam" id="PF05805">
    <property type="entry name" value="L6_membrane"/>
    <property type="match status" value="1"/>
</dbReference>
<keyword evidence="3 6" id="KW-0812">Transmembrane</keyword>
<comment type="caution">
    <text evidence="7">The sequence shown here is derived from an EMBL/GenBank/DDBJ whole genome shotgun (WGS) entry which is preliminary data.</text>
</comment>
<organism evidence="7 8">
    <name type="scientific">Merluccius polli</name>
    <name type="common">Benguela hake</name>
    <name type="synonym">Merluccius cadenati</name>
    <dbReference type="NCBI Taxonomy" id="89951"/>
    <lineage>
        <taxon>Eukaryota</taxon>
        <taxon>Metazoa</taxon>
        <taxon>Chordata</taxon>
        <taxon>Craniata</taxon>
        <taxon>Vertebrata</taxon>
        <taxon>Euteleostomi</taxon>
        <taxon>Actinopterygii</taxon>
        <taxon>Neopterygii</taxon>
        <taxon>Teleostei</taxon>
        <taxon>Neoteleostei</taxon>
        <taxon>Acanthomorphata</taxon>
        <taxon>Zeiogadaria</taxon>
        <taxon>Gadariae</taxon>
        <taxon>Gadiformes</taxon>
        <taxon>Gadoidei</taxon>
        <taxon>Merlucciidae</taxon>
        <taxon>Merluccius</taxon>
    </lineage>
</organism>